<gene>
    <name evidence="1" type="ORF">P154DRAFT_574916</name>
</gene>
<name>A0A6A5WLD2_9PLEO</name>
<protein>
    <submittedName>
        <fullName evidence="1">Uncharacterized protein</fullName>
    </submittedName>
</protein>
<sequence length="221" mass="24950">MAVTLSEAQNLGLVLGFQVHPEANVLDPLSYTLPTGKGLHEIPLKNGRSIVLWDIFLRCVGTLAPRVETTKALWHSMGDRTIPDLTINITAAVNSMLHSQSHDINIECRSGHSNLVFQDTIGWNVGFDDAYATVQEFLDRHRKCIAFAELKRMGAADSNFFQNMDFKGVTFIVLFTNCYRLRDECFRDACGEYRKSHNDFECFDLQDPLEFPNDVQADVTS</sequence>
<organism evidence="1 2">
    <name type="scientific">Amniculicola lignicola CBS 123094</name>
    <dbReference type="NCBI Taxonomy" id="1392246"/>
    <lineage>
        <taxon>Eukaryota</taxon>
        <taxon>Fungi</taxon>
        <taxon>Dikarya</taxon>
        <taxon>Ascomycota</taxon>
        <taxon>Pezizomycotina</taxon>
        <taxon>Dothideomycetes</taxon>
        <taxon>Pleosporomycetidae</taxon>
        <taxon>Pleosporales</taxon>
        <taxon>Amniculicolaceae</taxon>
        <taxon>Amniculicola</taxon>
    </lineage>
</organism>
<dbReference type="Proteomes" id="UP000799779">
    <property type="component" value="Unassembled WGS sequence"/>
</dbReference>
<dbReference type="AlphaFoldDB" id="A0A6A5WLD2"/>
<accession>A0A6A5WLD2</accession>
<keyword evidence="2" id="KW-1185">Reference proteome</keyword>
<evidence type="ECO:0000313" key="1">
    <source>
        <dbReference type="EMBL" id="KAF2001569.1"/>
    </source>
</evidence>
<evidence type="ECO:0000313" key="2">
    <source>
        <dbReference type="Proteomes" id="UP000799779"/>
    </source>
</evidence>
<reference evidence="1" key="1">
    <citation type="journal article" date="2020" name="Stud. Mycol.">
        <title>101 Dothideomycetes genomes: a test case for predicting lifestyles and emergence of pathogens.</title>
        <authorList>
            <person name="Haridas S."/>
            <person name="Albert R."/>
            <person name="Binder M."/>
            <person name="Bloem J."/>
            <person name="Labutti K."/>
            <person name="Salamov A."/>
            <person name="Andreopoulos B."/>
            <person name="Baker S."/>
            <person name="Barry K."/>
            <person name="Bills G."/>
            <person name="Bluhm B."/>
            <person name="Cannon C."/>
            <person name="Castanera R."/>
            <person name="Culley D."/>
            <person name="Daum C."/>
            <person name="Ezra D."/>
            <person name="Gonzalez J."/>
            <person name="Henrissat B."/>
            <person name="Kuo A."/>
            <person name="Liang C."/>
            <person name="Lipzen A."/>
            <person name="Lutzoni F."/>
            <person name="Magnuson J."/>
            <person name="Mondo S."/>
            <person name="Nolan M."/>
            <person name="Ohm R."/>
            <person name="Pangilinan J."/>
            <person name="Park H.-J."/>
            <person name="Ramirez L."/>
            <person name="Alfaro M."/>
            <person name="Sun H."/>
            <person name="Tritt A."/>
            <person name="Yoshinaga Y."/>
            <person name="Zwiers L.-H."/>
            <person name="Turgeon B."/>
            <person name="Goodwin S."/>
            <person name="Spatafora J."/>
            <person name="Crous P."/>
            <person name="Grigoriev I."/>
        </authorList>
    </citation>
    <scope>NUCLEOTIDE SEQUENCE</scope>
    <source>
        <strain evidence="1">CBS 123094</strain>
    </source>
</reference>
<proteinExistence type="predicted"/>
<dbReference type="EMBL" id="ML977582">
    <property type="protein sequence ID" value="KAF2001569.1"/>
    <property type="molecule type" value="Genomic_DNA"/>
</dbReference>